<evidence type="ECO:0000313" key="2">
    <source>
        <dbReference type="EMBL" id="GGW45306.1"/>
    </source>
</evidence>
<evidence type="ECO:0000256" key="1">
    <source>
        <dbReference type="SAM" id="Phobius"/>
    </source>
</evidence>
<evidence type="ECO:0000313" key="3">
    <source>
        <dbReference type="Proteomes" id="UP000634668"/>
    </source>
</evidence>
<reference evidence="2" key="2">
    <citation type="submission" date="2020-09" db="EMBL/GenBank/DDBJ databases">
        <authorList>
            <person name="Sun Q."/>
            <person name="Kim S."/>
        </authorList>
    </citation>
    <scope>NUCLEOTIDE SEQUENCE</scope>
    <source>
        <strain evidence="2">KCTC 12113</strain>
    </source>
</reference>
<dbReference type="EMBL" id="BMWP01000027">
    <property type="protein sequence ID" value="GGW45306.1"/>
    <property type="molecule type" value="Genomic_DNA"/>
</dbReference>
<name>A0A918J3E5_9FLAO</name>
<protein>
    <submittedName>
        <fullName evidence="2">Uncharacterized protein</fullName>
    </submittedName>
</protein>
<comment type="caution">
    <text evidence="2">The sequence shown here is derived from an EMBL/GenBank/DDBJ whole genome shotgun (WGS) entry which is preliminary data.</text>
</comment>
<reference evidence="2" key="1">
    <citation type="journal article" date="2014" name="Int. J. Syst. Evol. Microbiol.">
        <title>Complete genome sequence of Corynebacterium casei LMG S-19264T (=DSM 44701T), isolated from a smear-ripened cheese.</title>
        <authorList>
            <consortium name="US DOE Joint Genome Institute (JGI-PGF)"/>
            <person name="Walter F."/>
            <person name="Albersmeier A."/>
            <person name="Kalinowski J."/>
            <person name="Ruckert C."/>
        </authorList>
    </citation>
    <scope>NUCLEOTIDE SEQUENCE</scope>
    <source>
        <strain evidence="2">KCTC 12113</strain>
    </source>
</reference>
<dbReference type="AlphaFoldDB" id="A0A918J3E5"/>
<keyword evidence="1" id="KW-0472">Membrane</keyword>
<keyword evidence="1" id="KW-0812">Transmembrane</keyword>
<organism evidence="2 3">
    <name type="scientific">Arenibacter certesii</name>
    <dbReference type="NCBI Taxonomy" id="228955"/>
    <lineage>
        <taxon>Bacteria</taxon>
        <taxon>Pseudomonadati</taxon>
        <taxon>Bacteroidota</taxon>
        <taxon>Flavobacteriia</taxon>
        <taxon>Flavobacteriales</taxon>
        <taxon>Flavobacteriaceae</taxon>
        <taxon>Arenibacter</taxon>
    </lineage>
</organism>
<keyword evidence="3" id="KW-1185">Reference proteome</keyword>
<gene>
    <name evidence="2" type="ORF">GCM10007383_32060</name>
</gene>
<feature type="transmembrane region" description="Helical" evidence="1">
    <location>
        <begin position="15"/>
        <end position="33"/>
    </location>
</feature>
<accession>A0A918J3E5</accession>
<keyword evidence="1" id="KW-1133">Transmembrane helix</keyword>
<sequence length="59" mass="6706">MFNFKNALGMYKTSILIWRPVTAFIVVLVYQLIGVDKGEASALGCFCISRFKRLNSCRD</sequence>
<proteinExistence type="predicted"/>
<dbReference type="Proteomes" id="UP000634668">
    <property type="component" value="Unassembled WGS sequence"/>
</dbReference>